<evidence type="ECO:0000259" key="3">
    <source>
        <dbReference type="Pfam" id="PF11961"/>
    </source>
</evidence>
<dbReference type="PANTHER" id="PTHR31730:SF32">
    <property type="entry name" value="PROTEIN PSK SIMULATOR 1"/>
    <property type="match status" value="1"/>
</dbReference>
<sequence>MGGICSRRGTVDTLPISRSREVDIQTRHVMISSHSGPFPAYNYSGPLPTMNQPESYERRKTFPLTRFRQNYEENEDASFEDQAYQRQQTENHLKALGNDGELDRMFQGVSPFTMHSGSIDTEDFSEDFSERGDNGEKTKLSRALSAKARSARSRTTTVAKRGAAKVNEVGMLLGKAGNAGLGKAVEALDTLGSSMTNFNFGSGFASGVAPKGNKIGILAFEVANTIVRGFNLKQSLSAESMEILTEEIFPSEGVQRLVSTDTAELLSIAADDKRNELKIFSGEVVRFGNHCRDPQWHQLDRLFQKMDLEGSVQRQSREEAESEMQNLMTLAQYTAELYHEMHALDRFESDYRRKLQEEESFTNSQRGDSLAILRNELKSQKKHVKLLKKKSLWSKILEEVMEKLVDIVYFLHQEIQNAFQVAGERTRAKQVGSKSKQLVSKDKSSKRLGPAGLALHYANIINQIDGLVSRPSSVPPNTRDNLYQGLPPSIKSSLRNKLSSPIGEELTIPQIKEEMERTLTWLVPVAANTTKAHHGFGWVGEWANNPGSSLDQRLPGHMELTLLQTLHHADQKVTEDYILELIVWLNHLVILAKSNIPGSRSPIKSPVRSPIKAAKIAVLTGNNQPVRGNGHVVPPPELSPEDQVMLQSVKNKKYTPGISKSQEFNTSKVKAAYRTNRLSKSNSHSPCTSTEAVTSSRRHVALASFNFETDRTKALDVIDNI</sequence>
<dbReference type="GO" id="GO:0045927">
    <property type="term" value="P:positive regulation of growth"/>
    <property type="evidence" value="ECO:0007669"/>
    <property type="project" value="InterPro"/>
</dbReference>
<dbReference type="PANTHER" id="PTHR31730">
    <property type="entry name" value="OS01G0873900 PROTEIN"/>
    <property type="match status" value="1"/>
</dbReference>
<evidence type="ECO:0000256" key="1">
    <source>
        <dbReference type="SAM" id="MobiDB-lite"/>
    </source>
</evidence>
<feature type="compositionally biased region" description="Basic and acidic residues" evidence="1">
    <location>
        <begin position="128"/>
        <end position="139"/>
    </location>
</feature>
<feature type="domain" description="DUF668" evidence="2">
    <location>
        <begin position="447"/>
        <end position="531"/>
    </location>
</feature>
<dbReference type="InterPro" id="IPR007700">
    <property type="entry name" value="DUF668"/>
</dbReference>
<comment type="caution">
    <text evidence="4">The sequence shown here is derived from an EMBL/GenBank/DDBJ whole genome shotgun (WGS) entry which is preliminary data.</text>
</comment>
<reference evidence="4" key="1">
    <citation type="submission" date="2021-08" db="EMBL/GenBank/DDBJ databases">
        <title>WGS assembly of Ceratopteris richardii.</title>
        <authorList>
            <person name="Marchant D.B."/>
            <person name="Chen G."/>
            <person name="Jenkins J."/>
            <person name="Shu S."/>
            <person name="Leebens-Mack J."/>
            <person name="Grimwood J."/>
            <person name="Schmutz J."/>
            <person name="Soltis P."/>
            <person name="Soltis D."/>
            <person name="Chen Z.-H."/>
        </authorList>
    </citation>
    <scope>NUCLEOTIDE SEQUENCE</scope>
    <source>
        <strain evidence="4">Whitten #5841</strain>
        <tissue evidence="4">Leaf</tissue>
    </source>
</reference>
<evidence type="ECO:0000259" key="2">
    <source>
        <dbReference type="Pfam" id="PF05003"/>
    </source>
</evidence>
<keyword evidence="5" id="KW-1185">Reference proteome</keyword>
<feature type="domain" description="DUF3475" evidence="3">
    <location>
        <begin position="217"/>
        <end position="273"/>
    </location>
</feature>
<dbReference type="OrthoDB" id="2020544at2759"/>
<gene>
    <name evidence="4" type="ORF">KP509_21G071000</name>
</gene>
<dbReference type="InterPro" id="IPR045021">
    <property type="entry name" value="PSI1/2/3"/>
</dbReference>
<dbReference type="Pfam" id="PF05003">
    <property type="entry name" value="DUF668"/>
    <property type="match status" value="1"/>
</dbReference>
<name>A0A8T2SB56_CERRI</name>
<evidence type="ECO:0000313" key="4">
    <source>
        <dbReference type="EMBL" id="KAH7315929.1"/>
    </source>
</evidence>
<dbReference type="OMA" id="VNDGIPH"/>
<dbReference type="InterPro" id="IPR021864">
    <property type="entry name" value="DUF3475"/>
</dbReference>
<dbReference type="EMBL" id="CM035426">
    <property type="protein sequence ID" value="KAH7315929.1"/>
    <property type="molecule type" value="Genomic_DNA"/>
</dbReference>
<dbReference type="AlphaFoldDB" id="A0A8T2SB56"/>
<proteinExistence type="predicted"/>
<dbReference type="Proteomes" id="UP000825935">
    <property type="component" value="Chromosome 21"/>
</dbReference>
<accession>A0A8T2SB56</accession>
<protein>
    <submittedName>
        <fullName evidence="4">Uncharacterized protein</fullName>
    </submittedName>
</protein>
<feature type="region of interest" description="Disordered" evidence="1">
    <location>
        <begin position="116"/>
        <end position="139"/>
    </location>
</feature>
<dbReference type="Pfam" id="PF11961">
    <property type="entry name" value="DUF3475"/>
    <property type="match status" value="1"/>
</dbReference>
<evidence type="ECO:0000313" key="5">
    <source>
        <dbReference type="Proteomes" id="UP000825935"/>
    </source>
</evidence>
<organism evidence="4 5">
    <name type="scientific">Ceratopteris richardii</name>
    <name type="common">Triangle waterfern</name>
    <dbReference type="NCBI Taxonomy" id="49495"/>
    <lineage>
        <taxon>Eukaryota</taxon>
        <taxon>Viridiplantae</taxon>
        <taxon>Streptophyta</taxon>
        <taxon>Embryophyta</taxon>
        <taxon>Tracheophyta</taxon>
        <taxon>Polypodiopsida</taxon>
        <taxon>Polypodiidae</taxon>
        <taxon>Polypodiales</taxon>
        <taxon>Pteridineae</taxon>
        <taxon>Pteridaceae</taxon>
        <taxon>Parkerioideae</taxon>
        <taxon>Ceratopteris</taxon>
    </lineage>
</organism>